<gene>
    <name evidence="1" type="ORF">LSALG_LOCUS11921</name>
</gene>
<keyword evidence="2" id="KW-1185">Reference proteome</keyword>
<dbReference type="Proteomes" id="UP001177003">
    <property type="component" value="Chromosome 2"/>
</dbReference>
<name>A0AA35VMH3_LACSI</name>
<accession>A0AA35VMH3</accession>
<evidence type="ECO:0000313" key="2">
    <source>
        <dbReference type="Proteomes" id="UP001177003"/>
    </source>
</evidence>
<reference evidence="1" key="1">
    <citation type="submission" date="2023-04" db="EMBL/GenBank/DDBJ databases">
        <authorList>
            <person name="Vijverberg K."/>
            <person name="Xiong W."/>
            <person name="Schranz E."/>
        </authorList>
    </citation>
    <scope>NUCLEOTIDE SEQUENCE</scope>
</reference>
<sequence>MLFSFYLKYRKPQFKTLSLKNIVALNVYAHVSTENFINIKFKGFRGASRTEDEFTLADLPCMIPYDWISVFLIVLKDENTYEPVVAHLKRMLICYIHEVAKNGYRNSVRSEEKSGSEG</sequence>
<dbReference type="AlphaFoldDB" id="A0AA35VMH3"/>
<organism evidence="1 2">
    <name type="scientific">Lactuca saligna</name>
    <name type="common">Willowleaf lettuce</name>
    <dbReference type="NCBI Taxonomy" id="75948"/>
    <lineage>
        <taxon>Eukaryota</taxon>
        <taxon>Viridiplantae</taxon>
        <taxon>Streptophyta</taxon>
        <taxon>Embryophyta</taxon>
        <taxon>Tracheophyta</taxon>
        <taxon>Spermatophyta</taxon>
        <taxon>Magnoliopsida</taxon>
        <taxon>eudicotyledons</taxon>
        <taxon>Gunneridae</taxon>
        <taxon>Pentapetalae</taxon>
        <taxon>asterids</taxon>
        <taxon>campanulids</taxon>
        <taxon>Asterales</taxon>
        <taxon>Asteraceae</taxon>
        <taxon>Cichorioideae</taxon>
        <taxon>Cichorieae</taxon>
        <taxon>Lactucinae</taxon>
        <taxon>Lactuca</taxon>
    </lineage>
</organism>
<evidence type="ECO:0000313" key="1">
    <source>
        <dbReference type="EMBL" id="CAI9271658.1"/>
    </source>
</evidence>
<protein>
    <submittedName>
        <fullName evidence="1">Uncharacterized protein</fullName>
    </submittedName>
</protein>
<dbReference type="EMBL" id="OX465078">
    <property type="protein sequence ID" value="CAI9271658.1"/>
    <property type="molecule type" value="Genomic_DNA"/>
</dbReference>
<proteinExistence type="predicted"/>